<dbReference type="EMBL" id="GBXM01099443">
    <property type="protein sequence ID" value="JAH09134.1"/>
    <property type="molecule type" value="Transcribed_RNA"/>
</dbReference>
<reference evidence="1" key="1">
    <citation type="submission" date="2014-11" db="EMBL/GenBank/DDBJ databases">
        <authorList>
            <person name="Amaro Gonzalez C."/>
        </authorList>
    </citation>
    <scope>NUCLEOTIDE SEQUENCE</scope>
</reference>
<evidence type="ECO:0000313" key="1">
    <source>
        <dbReference type="EMBL" id="JAH09134.1"/>
    </source>
</evidence>
<proteinExistence type="predicted"/>
<sequence>MTAAYFCQETRKYD</sequence>
<name>A0A0E9PXA3_ANGAN</name>
<reference evidence="1" key="2">
    <citation type="journal article" date="2015" name="Fish Shellfish Immunol.">
        <title>Early steps in the European eel (Anguilla anguilla)-Vibrio vulnificus interaction in the gills: Role of the RtxA13 toxin.</title>
        <authorList>
            <person name="Callol A."/>
            <person name="Pajuelo D."/>
            <person name="Ebbesson L."/>
            <person name="Teles M."/>
            <person name="MacKenzie S."/>
            <person name="Amaro C."/>
        </authorList>
    </citation>
    <scope>NUCLEOTIDE SEQUENCE</scope>
</reference>
<organism evidence="1">
    <name type="scientific">Anguilla anguilla</name>
    <name type="common">European freshwater eel</name>
    <name type="synonym">Muraena anguilla</name>
    <dbReference type="NCBI Taxonomy" id="7936"/>
    <lineage>
        <taxon>Eukaryota</taxon>
        <taxon>Metazoa</taxon>
        <taxon>Chordata</taxon>
        <taxon>Craniata</taxon>
        <taxon>Vertebrata</taxon>
        <taxon>Euteleostomi</taxon>
        <taxon>Actinopterygii</taxon>
        <taxon>Neopterygii</taxon>
        <taxon>Teleostei</taxon>
        <taxon>Anguilliformes</taxon>
        <taxon>Anguillidae</taxon>
        <taxon>Anguilla</taxon>
    </lineage>
</organism>
<protein>
    <submittedName>
        <fullName evidence="1">Uncharacterized protein</fullName>
    </submittedName>
</protein>
<accession>A0A0E9PXA3</accession>